<dbReference type="Proteomes" id="UP000190827">
    <property type="component" value="Unassembled WGS sequence"/>
</dbReference>
<keyword evidence="3 6" id="KW-1133">Transmembrane helix</keyword>
<evidence type="ECO:0000256" key="5">
    <source>
        <dbReference type="ARBA" id="ARBA00023251"/>
    </source>
</evidence>
<keyword evidence="6" id="KW-1003">Cell membrane</keyword>
<feature type="domain" description="ABC transmembrane type-2" evidence="7">
    <location>
        <begin position="40"/>
        <end position="266"/>
    </location>
</feature>
<feature type="transmembrane region" description="Helical" evidence="6">
    <location>
        <begin position="187"/>
        <end position="205"/>
    </location>
</feature>
<comment type="similarity">
    <text evidence="6">Belongs to the ABC-2 integral membrane protein family.</text>
</comment>
<dbReference type="InterPro" id="IPR047817">
    <property type="entry name" value="ABC2_TM_bact-type"/>
</dbReference>
<dbReference type="InterPro" id="IPR051784">
    <property type="entry name" value="Nod_factor_ABC_transporter"/>
</dbReference>
<dbReference type="PROSITE" id="PS51012">
    <property type="entry name" value="ABC_TM2"/>
    <property type="match status" value="1"/>
</dbReference>
<reference evidence="8 9" key="1">
    <citation type="submission" date="2017-02" db="EMBL/GenBank/DDBJ databases">
        <authorList>
            <person name="Varghese N."/>
            <person name="Submissions S."/>
        </authorList>
    </citation>
    <scope>NUCLEOTIDE SEQUENCE [LARGE SCALE GENOMIC DNA]</scope>
    <source>
        <strain evidence="8 9">VKM Ac-1787</strain>
    </source>
</reference>
<evidence type="ECO:0000256" key="3">
    <source>
        <dbReference type="ARBA" id="ARBA00022989"/>
    </source>
</evidence>
<feature type="transmembrane region" description="Helical" evidence="6">
    <location>
        <begin position="117"/>
        <end position="145"/>
    </location>
</feature>
<gene>
    <name evidence="8" type="ORF">SAMN06295973_2752</name>
</gene>
<feature type="transmembrane region" description="Helical" evidence="6">
    <location>
        <begin position="241"/>
        <end position="263"/>
    </location>
</feature>
<comment type="subcellular location">
    <subcellularLocation>
        <location evidence="6">Cell membrane</location>
        <topology evidence="6">Multi-pass membrane protein</topology>
    </subcellularLocation>
    <subcellularLocation>
        <location evidence="1">Membrane</location>
        <topology evidence="1">Multi-pass membrane protein</topology>
    </subcellularLocation>
</comment>
<feature type="transmembrane region" description="Helical" evidence="6">
    <location>
        <begin position="71"/>
        <end position="96"/>
    </location>
</feature>
<feature type="transmembrane region" description="Helical" evidence="6">
    <location>
        <begin position="42"/>
        <end position="65"/>
    </location>
</feature>
<dbReference type="PIRSF" id="PIRSF006648">
    <property type="entry name" value="DrrB"/>
    <property type="match status" value="1"/>
</dbReference>
<dbReference type="EMBL" id="FUZO01000002">
    <property type="protein sequence ID" value="SKC67872.1"/>
    <property type="molecule type" value="Genomic_DNA"/>
</dbReference>
<dbReference type="InterPro" id="IPR000412">
    <property type="entry name" value="ABC_2_transport"/>
</dbReference>
<protein>
    <recommendedName>
        <fullName evidence="6">Transport permease protein</fullName>
    </recommendedName>
</protein>
<keyword evidence="6" id="KW-0813">Transport</keyword>
<proteinExistence type="inferred from homology"/>
<sequence>MTTFTAPTARPAVARRRSHLLSDTSVLTGRSMRHVTRSLDTIITVTITPIALMLLFTYVFGGALATGTDTYVTYLLPGILLITIASGIAYTALRLYTDLQSGVFQRFHSMPISRSAILWAHVLTSLVSNGLSLVIVVAVALVMGFRSPAGPLAWLGVVGILALFTLALTWVAVIAGLAAKSPDGAGAFAYPLIFLPFISSAFVPTDTMPGPVRWFAEHQPVTSIVDTIRRLLAAEAVGGEIWIALAWCVGLLVVAYGFAMLVYRRRLA</sequence>
<evidence type="ECO:0000259" key="7">
    <source>
        <dbReference type="PROSITE" id="PS51012"/>
    </source>
</evidence>
<keyword evidence="4 6" id="KW-0472">Membrane</keyword>
<keyword evidence="9" id="KW-1185">Reference proteome</keyword>
<comment type="caution">
    <text evidence="8">The sequence shown here is derived from an EMBL/GenBank/DDBJ whole genome shotgun (WGS) entry which is preliminary data.</text>
</comment>
<keyword evidence="5" id="KW-0046">Antibiotic resistance</keyword>
<dbReference type="Pfam" id="PF01061">
    <property type="entry name" value="ABC2_membrane"/>
    <property type="match status" value="1"/>
</dbReference>
<evidence type="ECO:0000256" key="6">
    <source>
        <dbReference type="RuleBase" id="RU361157"/>
    </source>
</evidence>
<evidence type="ECO:0000256" key="2">
    <source>
        <dbReference type="ARBA" id="ARBA00022692"/>
    </source>
</evidence>
<name>A0ABY1LNA2_9MICO</name>
<evidence type="ECO:0000313" key="9">
    <source>
        <dbReference type="Proteomes" id="UP000190827"/>
    </source>
</evidence>
<dbReference type="PANTHER" id="PTHR43229">
    <property type="entry name" value="NODULATION PROTEIN J"/>
    <property type="match status" value="1"/>
</dbReference>
<evidence type="ECO:0000256" key="1">
    <source>
        <dbReference type="ARBA" id="ARBA00004141"/>
    </source>
</evidence>
<dbReference type="InterPro" id="IPR013525">
    <property type="entry name" value="ABC2_TM"/>
</dbReference>
<feature type="transmembrane region" description="Helical" evidence="6">
    <location>
        <begin position="151"/>
        <end position="175"/>
    </location>
</feature>
<evidence type="ECO:0000256" key="4">
    <source>
        <dbReference type="ARBA" id="ARBA00023136"/>
    </source>
</evidence>
<accession>A0ABY1LNA2</accession>
<keyword evidence="2 6" id="KW-0812">Transmembrane</keyword>
<dbReference type="PANTHER" id="PTHR43229:SF2">
    <property type="entry name" value="NODULATION PROTEIN J"/>
    <property type="match status" value="1"/>
</dbReference>
<evidence type="ECO:0000313" key="8">
    <source>
        <dbReference type="EMBL" id="SKC67872.1"/>
    </source>
</evidence>
<organism evidence="8 9">
    <name type="scientific">Plantibacter cousiniae</name>
    <name type="common">nom. nud.</name>
    <dbReference type="NCBI Taxonomy" id="199709"/>
    <lineage>
        <taxon>Bacteria</taxon>
        <taxon>Bacillati</taxon>
        <taxon>Actinomycetota</taxon>
        <taxon>Actinomycetes</taxon>
        <taxon>Micrococcales</taxon>
        <taxon>Microbacteriaceae</taxon>
        <taxon>Plantibacter</taxon>
    </lineage>
</organism>
<dbReference type="RefSeq" id="WP_079706507.1">
    <property type="nucleotide sequence ID" value="NZ_FUZO01000002.1"/>
</dbReference>